<dbReference type="EMBL" id="APAU02000015">
    <property type="protein sequence ID" value="EUB62055.1"/>
    <property type="molecule type" value="Genomic_DNA"/>
</dbReference>
<dbReference type="GeneID" id="36338791"/>
<dbReference type="Proteomes" id="UP000019149">
    <property type="component" value="Unassembled WGS sequence"/>
</dbReference>
<reference evidence="1 2" key="1">
    <citation type="journal article" date="2013" name="Nat. Genet.">
        <title>The genome of the hydatid tapeworm Echinococcus granulosus.</title>
        <authorList>
            <person name="Zheng H."/>
            <person name="Zhang W."/>
            <person name="Zhang L."/>
            <person name="Zhang Z."/>
            <person name="Li J."/>
            <person name="Lu G."/>
            <person name="Zhu Y."/>
            <person name="Wang Y."/>
            <person name="Huang Y."/>
            <person name="Liu J."/>
            <person name="Kang H."/>
            <person name="Chen J."/>
            <person name="Wang L."/>
            <person name="Chen A."/>
            <person name="Yu S."/>
            <person name="Gao Z."/>
            <person name="Jin L."/>
            <person name="Gu W."/>
            <person name="Wang Z."/>
            <person name="Zhao L."/>
            <person name="Shi B."/>
            <person name="Wen H."/>
            <person name="Lin R."/>
            <person name="Jones M.K."/>
            <person name="Brejova B."/>
            <person name="Vinar T."/>
            <person name="Zhao G."/>
            <person name="McManus D.P."/>
            <person name="Chen Z."/>
            <person name="Zhou Y."/>
            <person name="Wang S."/>
        </authorList>
    </citation>
    <scope>NUCLEOTIDE SEQUENCE [LARGE SCALE GENOMIC DNA]</scope>
</reference>
<dbReference type="CTD" id="36338791"/>
<keyword evidence="2" id="KW-1185">Reference proteome</keyword>
<dbReference type="KEGG" id="egl:EGR_03076"/>
<organism evidence="1 2">
    <name type="scientific">Echinococcus granulosus</name>
    <name type="common">Hydatid tapeworm</name>
    <dbReference type="NCBI Taxonomy" id="6210"/>
    <lineage>
        <taxon>Eukaryota</taxon>
        <taxon>Metazoa</taxon>
        <taxon>Spiralia</taxon>
        <taxon>Lophotrochozoa</taxon>
        <taxon>Platyhelminthes</taxon>
        <taxon>Cestoda</taxon>
        <taxon>Eucestoda</taxon>
        <taxon>Cyclophyllidea</taxon>
        <taxon>Taeniidae</taxon>
        <taxon>Echinococcus</taxon>
        <taxon>Echinococcus granulosus group</taxon>
    </lineage>
</organism>
<dbReference type="AlphaFoldDB" id="W6UKK2"/>
<sequence>MSRGVEMCGVCQDGAAIRYNLVVEVKTKKLTSDRLAGVNAGEQTTWKYGLMRCYRNRAKLYSG</sequence>
<protein>
    <submittedName>
        <fullName evidence="1">Uncharacterized protein</fullName>
    </submittedName>
</protein>
<dbReference type="RefSeq" id="XP_024353251.1">
    <property type="nucleotide sequence ID" value="XM_024492325.1"/>
</dbReference>
<proteinExistence type="predicted"/>
<accession>W6UKK2</accession>
<evidence type="ECO:0000313" key="2">
    <source>
        <dbReference type="Proteomes" id="UP000019149"/>
    </source>
</evidence>
<gene>
    <name evidence="1" type="ORF">EGR_03076</name>
</gene>
<evidence type="ECO:0000313" key="1">
    <source>
        <dbReference type="EMBL" id="EUB62055.1"/>
    </source>
</evidence>
<comment type="caution">
    <text evidence="1">The sequence shown here is derived from an EMBL/GenBank/DDBJ whole genome shotgun (WGS) entry which is preliminary data.</text>
</comment>
<name>W6UKK2_ECHGR</name>